<name>A0A0A9FJM7_ARUDO</name>
<reference evidence="1" key="1">
    <citation type="submission" date="2014-09" db="EMBL/GenBank/DDBJ databases">
        <authorList>
            <person name="Magalhaes I.L.F."/>
            <person name="Oliveira U."/>
            <person name="Santos F.R."/>
            <person name="Vidigal T.H.D.A."/>
            <person name="Brescovit A.D."/>
            <person name="Santos A.J."/>
        </authorList>
    </citation>
    <scope>NUCLEOTIDE SEQUENCE</scope>
    <source>
        <tissue evidence="1">Shoot tissue taken approximately 20 cm above the soil surface</tissue>
    </source>
</reference>
<sequence>MVVCAVEESVLFALSQAVLSRRSALGLPVMSFLFFLLNSCTKWFTNRLSKSSPPRWVSPAVALTSKMPSSMVRSETSKVPPPRSKMSTFFSPSLLDFLSRP</sequence>
<proteinExistence type="predicted"/>
<accession>A0A0A9FJM7</accession>
<reference evidence="1" key="2">
    <citation type="journal article" date="2015" name="Data Brief">
        <title>Shoot transcriptome of the giant reed, Arundo donax.</title>
        <authorList>
            <person name="Barrero R.A."/>
            <person name="Guerrero F.D."/>
            <person name="Moolhuijzen P."/>
            <person name="Goolsby J.A."/>
            <person name="Tidwell J."/>
            <person name="Bellgard S.E."/>
            <person name="Bellgard M.I."/>
        </authorList>
    </citation>
    <scope>NUCLEOTIDE SEQUENCE</scope>
    <source>
        <tissue evidence="1">Shoot tissue taken approximately 20 cm above the soil surface</tissue>
    </source>
</reference>
<protein>
    <submittedName>
        <fullName evidence="1">Uncharacterized protein</fullName>
    </submittedName>
</protein>
<dbReference type="AlphaFoldDB" id="A0A0A9FJM7"/>
<evidence type="ECO:0000313" key="1">
    <source>
        <dbReference type="EMBL" id="JAE13205.1"/>
    </source>
</evidence>
<dbReference type="EMBL" id="GBRH01184691">
    <property type="protein sequence ID" value="JAE13205.1"/>
    <property type="molecule type" value="Transcribed_RNA"/>
</dbReference>
<organism evidence="1">
    <name type="scientific">Arundo donax</name>
    <name type="common">Giant reed</name>
    <name type="synonym">Donax arundinaceus</name>
    <dbReference type="NCBI Taxonomy" id="35708"/>
    <lineage>
        <taxon>Eukaryota</taxon>
        <taxon>Viridiplantae</taxon>
        <taxon>Streptophyta</taxon>
        <taxon>Embryophyta</taxon>
        <taxon>Tracheophyta</taxon>
        <taxon>Spermatophyta</taxon>
        <taxon>Magnoliopsida</taxon>
        <taxon>Liliopsida</taxon>
        <taxon>Poales</taxon>
        <taxon>Poaceae</taxon>
        <taxon>PACMAD clade</taxon>
        <taxon>Arundinoideae</taxon>
        <taxon>Arundineae</taxon>
        <taxon>Arundo</taxon>
    </lineage>
</organism>